<dbReference type="InterPro" id="IPR010263">
    <property type="entry name" value="T6SS_TssK"/>
</dbReference>
<keyword evidence="2" id="KW-1185">Reference proteome</keyword>
<evidence type="ECO:0000313" key="2">
    <source>
        <dbReference type="Proteomes" id="UP000032266"/>
    </source>
</evidence>
<accession>A0A0C5VTK3</accession>
<dbReference type="PANTHER" id="PTHR35566:SF1">
    <property type="entry name" value="TYPE VI SECRETION SYSTEM BASEPLATE COMPONENT TSSK1"/>
    <property type="match status" value="1"/>
</dbReference>
<evidence type="ECO:0000313" key="1">
    <source>
        <dbReference type="EMBL" id="AJQ97516.1"/>
    </source>
</evidence>
<dbReference type="OrthoDB" id="9775333at2"/>
<reference evidence="1 2" key="1">
    <citation type="submission" date="2014-01" db="EMBL/GenBank/DDBJ databases">
        <title>Full genme sequencing of cellulolytic bacterium Gynuella sunshinyii YC6258T gen. nov., sp. nov.</title>
        <authorList>
            <person name="Khan H."/>
            <person name="Chung E.J."/>
            <person name="Chung Y.R."/>
        </authorList>
    </citation>
    <scope>NUCLEOTIDE SEQUENCE [LARGE SCALE GENOMIC DNA]</scope>
    <source>
        <strain evidence="1 2">YC6258</strain>
    </source>
</reference>
<dbReference type="STRING" id="1445510.YC6258_05488"/>
<dbReference type="HOGENOM" id="CLU_047802_0_0_6"/>
<proteinExistence type="predicted"/>
<dbReference type="KEGG" id="gsn:YC6258_05488"/>
<dbReference type="Proteomes" id="UP000032266">
    <property type="component" value="Chromosome"/>
</dbReference>
<dbReference type="Pfam" id="PF05936">
    <property type="entry name" value="T6SS_VasE"/>
    <property type="match status" value="1"/>
</dbReference>
<dbReference type="PANTHER" id="PTHR35566">
    <property type="entry name" value="BLR3599 PROTEIN"/>
    <property type="match status" value="1"/>
</dbReference>
<protein>
    <recommendedName>
        <fullName evidence="3">Type VI secretion protein, VC_A0114 family</fullName>
    </recommendedName>
</protein>
<organism evidence="1 2">
    <name type="scientific">Gynuella sunshinyii YC6258</name>
    <dbReference type="NCBI Taxonomy" id="1445510"/>
    <lineage>
        <taxon>Bacteria</taxon>
        <taxon>Pseudomonadati</taxon>
        <taxon>Pseudomonadota</taxon>
        <taxon>Gammaproteobacteria</taxon>
        <taxon>Oceanospirillales</taxon>
        <taxon>Saccharospirillaceae</taxon>
        <taxon>Gynuella</taxon>
    </lineage>
</organism>
<dbReference type="EMBL" id="CP007142">
    <property type="protein sequence ID" value="AJQ97516.1"/>
    <property type="molecule type" value="Genomic_DNA"/>
</dbReference>
<name>A0A0C5VTK3_9GAMM</name>
<sequence>MTISVLQQNPLLWHEGMLLAPQHFQQNDIYWQHQLCQAIAQIQPYYWGVISMDLNQTLVDKGLIEVTDLHAVMADGSHIIVNEETVPSALSCNLDDSQALKNNKPTGIYLCVPYRLEGAASSQGMVQRFIQMDGGEVVDEASGQGRVPVIRMRPNIRLSFDKLSNHYCLLLMVVRKGIDKKNYGITGYHPPLLHLRGADFQQQRSLRYCVRQLAALIREKAIQLSRTNSHSRQFLYALTSSLPPLEVLVQAPGTHPFALYQALAQLLGHASALTESPVPPQIAAYDHDNPAKCFFPLLSLLRQLIADIVIKFRYKEFTYLREQTFELQIQSEWLQQELVIEVVPASGQTFADIEQWLDKARIGSVPVLSALKDRRSPGARAERLSDTERFHYNQSGSAMMFRIYNRTLQIDQKDIKVIQPDQPLQIIGEHHGATPAAIILYVRNNVGSG</sequence>
<dbReference type="AlphaFoldDB" id="A0A0C5VTK3"/>
<evidence type="ECO:0008006" key="3">
    <source>
        <dbReference type="Google" id="ProtNLM"/>
    </source>
</evidence>
<gene>
    <name evidence="1" type="ORF">YC6258_05488</name>
</gene>
<dbReference type="RefSeq" id="WP_044619237.1">
    <property type="nucleotide sequence ID" value="NZ_CP007142.1"/>
</dbReference>
<dbReference type="NCBIfam" id="TIGR03353">
    <property type="entry name" value="VI_chp_4"/>
    <property type="match status" value="1"/>
</dbReference>